<proteinExistence type="predicted"/>
<dbReference type="KEGG" id="kqi:F1D05_04445"/>
<evidence type="ECO:0000313" key="2">
    <source>
        <dbReference type="EMBL" id="QNE17307.1"/>
    </source>
</evidence>
<dbReference type="Proteomes" id="UP000515563">
    <property type="component" value="Chromosome"/>
</dbReference>
<dbReference type="EMBL" id="CP043661">
    <property type="protein sequence ID" value="QNE17307.1"/>
    <property type="molecule type" value="Genomic_DNA"/>
</dbReference>
<accession>A0A7G6WTJ2</accession>
<feature type="region of interest" description="Disordered" evidence="1">
    <location>
        <begin position="52"/>
        <end position="83"/>
    </location>
</feature>
<keyword evidence="3" id="KW-1185">Reference proteome</keyword>
<evidence type="ECO:0000313" key="3">
    <source>
        <dbReference type="Proteomes" id="UP000515563"/>
    </source>
</evidence>
<gene>
    <name evidence="2" type="ORF">F1D05_04445</name>
</gene>
<feature type="compositionally biased region" description="Basic residues" evidence="1">
    <location>
        <begin position="52"/>
        <end position="68"/>
    </location>
</feature>
<protein>
    <submittedName>
        <fullName evidence="2">Uncharacterized protein</fullName>
    </submittedName>
</protein>
<feature type="compositionally biased region" description="Basic and acidic residues" evidence="1">
    <location>
        <begin position="74"/>
        <end position="83"/>
    </location>
</feature>
<name>A0A7G6WTJ2_9ACTN</name>
<organism evidence="2 3">
    <name type="scientific">Kribbella qitaiheensis</name>
    <dbReference type="NCBI Taxonomy" id="1544730"/>
    <lineage>
        <taxon>Bacteria</taxon>
        <taxon>Bacillati</taxon>
        <taxon>Actinomycetota</taxon>
        <taxon>Actinomycetes</taxon>
        <taxon>Propionibacteriales</taxon>
        <taxon>Kribbellaceae</taxon>
        <taxon>Kribbella</taxon>
    </lineage>
</organism>
<reference evidence="3" key="1">
    <citation type="submission" date="2019-09" db="EMBL/GenBank/DDBJ databases">
        <title>Antimicrobial potential of Antarctic Bacteria.</title>
        <authorList>
            <person name="Benaud N."/>
            <person name="Edwards R.J."/>
            <person name="Ferrari B.C."/>
        </authorList>
    </citation>
    <scope>NUCLEOTIDE SEQUENCE [LARGE SCALE GENOMIC DNA]</scope>
    <source>
        <strain evidence="3">SPB151</strain>
    </source>
</reference>
<reference evidence="2 3" key="2">
    <citation type="journal article" date="2020" name="Microbiol. Resour. Announc.">
        <title>Antarctic desert soil bacteria exhibit high novel natural product potential, evaluated through long-read genome sequencing and comparative genomics.</title>
        <authorList>
            <person name="Benaud N."/>
            <person name="Edwards R.J."/>
            <person name="Amos T.G."/>
            <person name="D'Agostino P.M."/>
            <person name="Gutierrez-Chavez C."/>
            <person name="Montgomery K."/>
            <person name="Nicetic I."/>
            <person name="Ferrari B.C."/>
        </authorList>
    </citation>
    <scope>NUCLEOTIDE SEQUENCE [LARGE SCALE GENOMIC DNA]</scope>
    <source>
        <strain evidence="2 3">SPB151</strain>
    </source>
</reference>
<dbReference type="AlphaFoldDB" id="A0A7G6WTJ2"/>
<sequence length="83" mass="10025">MLAYAFLTATERAETTTPPDLIALTCNEIHRLFNTLIVEPIQDLRHRLHWSTRRRRHQHRARTSHYQRRQATPTKDHELRLPY</sequence>
<evidence type="ECO:0000256" key="1">
    <source>
        <dbReference type="SAM" id="MobiDB-lite"/>
    </source>
</evidence>